<protein>
    <recommendedName>
        <fullName evidence="2">Srp40 C-terminal domain-containing protein</fullName>
    </recommendedName>
</protein>
<dbReference type="AlphaFoldDB" id="A0A6H0XPH8"/>
<dbReference type="PANTHER" id="PTHR23216">
    <property type="entry name" value="NUCLEOLAR AND COILED-BODY PHOSPHOPROTEIN 1"/>
    <property type="match status" value="1"/>
</dbReference>
<evidence type="ECO:0000313" key="4">
    <source>
        <dbReference type="Proteomes" id="UP000503462"/>
    </source>
</evidence>
<organism evidence="3 4">
    <name type="scientific">Peltaster fructicola</name>
    <dbReference type="NCBI Taxonomy" id="286661"/>
    <lineage>
        <taxon>Eukaryota</taxon>
        <taxon>Fungi</taxon>
        <taxon>Dikarya</taxon>
        <taxon>Ascomycota</taxon>
        <taxon>Pezizomycotina</taxon>
        <taxon>Dothideomycetes</taxon>
        <taxon>Dothideomycetes incertae sedis</taxon>
        <taxon>Peltaster</taxon>
    </lineage>
</organism>
<proteinExistence type="predicted"/>
<feature type="compositionally biased region" description="Low complexity" evidence="1">
    <location>
        <begin position="188"/>
        <end position="200"/>
    </location>
</feature>
<dbReference type="InterPro" id="IPR007718">
    <property type="entry name" value="Srp40_C"/>
</dbReference>
<sequence length="353" mass="37609">MAGDTQSQPLPTSVWPSKVIPPPPTVFAITQILGFFEDLGYDKTVKALRKEATGKGLQLDSAEVKALQGPFKKSLGELYADALLQEEDDEESSDESDSGEEEGSNDDSESSEEESSDSSSESEAEEGTTAMAQVAALKRKRDDSSDSSSSESESDSDSDDDEAPPAKKNKTISGAEDTSEDSSDDEATSVSSSEVSSDSESSSESESDSDSSSDGEEVSTAPVVVKKSGTTKSKVSDDDSEASSATLVAEPAKADDNGGMHPARASRMTPGINTPLDKSKKNNVPFSRIPKDTFVDPRFASNAYVFYDYADRAHQDLIVTKGKGFTKEKNKKKRGSYRGGMIDTTPKGIKFDD</sequence>
<reference evidence="3 4" key="1">
    <citation type="journal article" date="2016" name="Sci. Rep.">
        <title>Peltaster fructicola genome reveals evolution from an invasive phytopathogen to an ectophytic parasite.</title>
        <authorList>
            <person name="Xu C."/>
            <person name="Chen H."/>
            <person name="Gleason M.L."/>
            <person name="Xu J.R."/>
            <person name="Liu H."/>
            <person name="Zhang R."/>
            <person name="Sun G."/>
        </authorList>
    </citation>
    <scope>NUCLEOTIDE SEQUENCE [LARGE SCALE GENOMIC DNA]</scope>
    <source>
        <strain evidence="3 4">LNHT1506</strain>
    </source>
</reference>
<feature type="compositionally biased region" description="Acidic residues" evidence="1">
    <location>
        <begin position="152"/>
        <end position="163"/>
    </location>
</feature>
<feature type="region of interest" description="Disordered" evidence="1">
    <location>
        <begin position="81"/>
        <end position="286"/>
    </location>
</feature>
<feature type="compositionally biased region" description="Acidic residues" evidence="1">
    <location>
        <begin position="201"/>
        <end position="217"/>
    </location>
</feature>
<feature type="compositionally biased region" description="Low complexity" evidence="1">
    <location>
        <begin position="223"/>
        <end position="233"/>
    </location>
</feature>
<evidence type="ECO:0000313" key="3">
    <source>
        <dbReference type="EMBL" id="QIW96633.1"/>
    </source>
</evidence>
<gene>
    <name evidence="3" type="ORF">AMS68_002151</name>
</gene>
<keyword evidence="4" id="KW-1185">Reference proteome</keyword>
<dbReference type="PANTHER" id="PTHR23216:SF1">
    <property type="entry name" value="NUCLEOLAR AND COILED-BODY PHOSPHOPROTEIN 1"/>
    <property type="match status" value="1"/>
</dbReference>
<evidence type="ECO:0000256" key="1">
    <source>
        <dbReference type="SAM" id="MobiDB-lite"/>
    </source>
</evidence>
<feature type="region of interest" description="Disordered" evidence="1">
    <location>
        <begin position="329"/>
        <end position="353"/>
    </location>
</feature>
<feature type="compositionally biased region" description="Polar residues" evidence="1">
    <location>
        <begin position="1"/>
        <end position="15"/>
    </location>
</feature>
<dbReference type="GO" id="GO:0005654">
    <property type="term" value="C:nucleoplasm"/>
    <property type="evidence" value="ECO:0007669"/>
    <property type="project" value="TreeGrafter"/>
</dbReference>
<dbReference type="GO" id="GO:0005730">
    <property type="term" value="C:nucleolus"/>
    <property type="evidence" value="ECO:0007669"/>
    <property type="project" value="InterPro"/>
</dbReference>
<feature type="compositionally biased region" description="Acidic residues" evidence="1">
    <location>
        <begin position="84"/>
        <end position="126"/>
    </location>
</feature>
<dbReference type="Pfam" id="PF05022">
    <property type="entry name" value="SRP40_C"/>
    <property type="match status" value="1"/>
</dbReference>
<evidence type="ECO:0000259" key="2">
    <source>
        <dbReference type="Pfam" id="PF05022"/>
    </source>
</evidence>
<feature type="domain" description="Srp40 C-terminal" evidence="2">
    <location>
        <begin position="285"/>
        <end position="351"/>
    </location>
</feature>
<feature type="compositionally biased region" description="Acidic residues" evidence="1">
    <location>
        <begin position="177"/>
        <end position="187"/>
    </location>
</feature>
<accession>A0A6H0XPH8</accession>
<name>A0A6H0XPH8_9PEZI</name>
<dbReference type="InterPro" id="IPR039191">
    <property type="entry name" value="Nopp140-like"/>
</dbReference>
<dbReference type="OrthoDB" id="5599646at2759"/>
<dbReference type="Proteomes" id="UP000503462">
    <property type="component" value="Chromosome 2"/>
</dbReference>
<feature type="region of interest" description="Disordered" evidence="1">
    <location>
        <begin position="1"/>
        <end position="22"/>
    </location>
</feature>
<dbReference type="EMBL" id="CP051140">
    <property type="protein sequence ID" value="QIW96633.1"/>
    <property type="molecule type" value="Genomic_DNA"/>
</dbReference>